<dbReference type="EMBL" id="AP005751">
    <property type="protein sequence ID" value="BAD16355.1"/>
    <property type="molecule type" value="Genomic_DNA"/>
</dbReference>
<evidence type="ECO:0000313" key="3">
    <source>
        <dbReference type="Proteomes" id="UP000000763"/>
    </source>
</evidence>
<gene>
    <name evidence="2" type="ORF">OSJNBa0072H09.25</name>
    <name evidence="1" type="ORF">P0617A09.4</name>
</gene>
<reference evidence="3" key="4">
    <citation type="journal article" date="2008" name="Nucleic Acids Res.">
        <title>The rice annotation project database (RAP-DB): 2008 update.</title>
        <authorList>
            <consortium name="The rice annotation project (RAP)"/>
        </authorList>
    </citation>
    <scope>GENOME REANNOTATION</scope>
    <source>
        <strain evidence="3">cv. Nipponbare</strain>
    </source>
</reference>
<reference evidence="2" key="2">
    <citation type="submission" date="2002-09" db="EMBL/GenBank/DDBJ databases">
        <title>Oryza sativa nipponbare(GA3) genomic DNA, chromosome 2, BAC clone:OSJNBa0072H09.</title>
        <authorList>
            <person name="Sasaki T."/>
            <person name="Matsumoto T."/>
            <person name="Katayose Y."/>
        </authorList>
    </citation>
    <scope>NUCLEOTIDE SEQUENCE</scope>
</reference>
<name>Q6YWR3_ORYSJ</name>
<proteinExistence type="predicted"/>
<dbReference type="EMBL" id="AP004888">
    <property type="protein sequence ID" value="BAD15916.1"/>
    <property type="molecule type" value="Genomic_DNA"/>
</dbReference>
<dbReference type="AlphaFoldDB" id="Q6YWR3"/>
<evidence type="ECO:0000313" key="1">
    <source>
        <dbReference type="EMBL" id="BAD15916.1"/>
    </source>
</evidence>
<dbReference type="Proteomes" id="UP000000763">
    <property type="component" value="Chromosome 2"/>
</dbReference>
<reference evidence="1" key="1">
    <citation type="submission" date="2002-03" db="EMBL/GenBank/DDBJ databases">
        <title>Oryza sativa nipponbare(GA3) genomic DNA, chromosome 2, PAC clone:P0617A09.</title>
        <authorList>
            <person name="Sasaki T."/>
            <person name="Matsumoto T."/>
            <person name="Yamamoto K."/>
        </authorList>
    </citation>
    <scope>NUCLEOTIDE SEQUENCE</scope>
</reference>
<accession>Q6YWR3</accession>
<protein>
    <submittedName>
        <fullName evidence="2">Uncharacterized protein</fullName>
    </submittedName>
</protein>
<reference evidence="3" key="3">
    <citation type="journal article" date="2005" name="Nature">
        <title>The map-based sequence of the rice genome.</title>
        <authorList>
            <consortium name="International rice genome sequencing project (IRGSP)"/>
            <person name="Matsumoto T."/>
            <person name="Wu J."/>
            <person name="Kanamori H."/>
            <person name="Katayose Y."/>
            <person name="Fujisawa M."/>
            <person name="Namiki N."/>
            <person name="Mizuno H."/>
            <person name="Yamamoto K."/>
            <person name="Antonio B.A."/>
            <person name="Baba T."/>
            <person name="Sakata K."/>
            <person name="Nagamura Y."/>
            <person name="Aoki H."/>
            <person name="Arikawa K."/>
            <person name="Arita K."/>
            <person name="Bito T."/>
            <person name="Chiden Y."/>
            <person name="Fujitsuka N."/>
            <person name="Fukunaka R."/>
            <person name="Hamada M."/>
            <person name="Harada C."/>
            <person name="Hayashi A."/>
            <person name="Hijishita S."/>
            <person name="Honda M."/>
            <person name="Hosokawa S."/>
            <person name="Ichikawa Y."/>
            <person name="Idonuma A."/>
            <person name="Iijima M."/>
            <person name="Ikeda M."/>
            <person name="Ikeno M."/>
            <person name="Ito K."/>
            <person name="Ito S."/>
            <person name="Ito T."/>
            <person name="Ito Y."/>
            <person name="Ito Y."/>
            <person name="Iwabuchi A."/>
            <person name="Kamiya K."/>
            <person name="Karasawa W."/>
            <person name="Kurita K."/>
            <person name="Katagiri S."/>
            <person name="Kikuta A."/>
            <person name="Kobayashi H."/>
            <person name="Kobayashi N."/>
            <person name="Machita K."/>
            <person name="Maehara T."/>
            <person name="Masukawa M."/>
            <person name="Mizubayashi T."/>
            <person name="Mukai Y."/>
            <person name="Nagasaki H."/>
            <person name="Nagata Y."/>
            <person name="Naito S."/>
            <person name="Nakashima M."/>
            <person name="Nakama Y."/>
            <person name="Nakamichi Y."/>
            <person name="Nakamura M."/>
            <person name="Meguro A."/>
            <person name="Negishi M."/>
            <person name="Ohta I."/>
            <person name="Ohta T."/>
            <person name="Okamoto M."/>
            <person name="Ono N."/>
            <person name="Saji S."/>
            <person name="Sakaguchi M."/>
            <person name="Sakai K."/>
            <person name="Shibata M."/>
            <person name="Shimokawa T."/>
            <person name="Song J."/>
            <person name="Takazaki Y."/>
            <person name="Terasawa K."/>
            <person name="Tsugane M."/>
            <person name="Tsuji K."/>
            <person name="Ueda S."/>
            <person name="Waki K."/>
            <person name="Yamagata H."/>
            <person name="Yamamoto M."/>
            <person name="Yamamoto S."/>
            <person name="Yamane H."/>
            <person name="Yoshiki S."/>
            <person name="Yoshihara R."/>
            <person name="Yukawa K."/>
            <person name="Zhong H."/>
            <person name="Yano M."/>
            <person name="Yuan Q."/>
            <person name="Ouyang S."/>
            <person name="Liu J."/>
            <person name="Jones K.M."/>
            <person name="Gansberger K."/>
            <person name="Moffat K."/>
            <person name="Hill J."/>
            <person name="Bera J."/>
            <person name="Fadrosh D."/>
            <person name="Jin S."/>
            <person name="Johri S."/>
            <person name="Kim M."/>
            <person name="Overton L."/>
            <person name="Reardon M."/>
            <person name="Tsitrin T."/>
            <person name="Vuong H."/>
            <person name="Weaver B."/>
            <person name="Ciecko A."/>
            <person name="Tallon L."/>
            <person name="Jackson J."/>
            <person name="Pai G."/>
            <person name="Aken S.V."/>
            <person name="Utterback T."/>
            <person name="Reidmuller S."/>
            <person name="Feldblyum T."/>
            <person name="Hsiao J."/>
            <person name="Zismann V."/>
            <person name="Iobst S."/>
            <person name="de Vazeille A.R."/>
            <person name="Buell C.R."/>
            <person name="Ying K."/>
            <person name="Li Y."/>
            <person name="Lu T."/>
            <person name="Huang Y."/>
            <person name="Zhao Q."/>
            <person name="Feng Q."/>
            <person name="Zhang L."/>
            <person name="Zhu J."/>
            <person name="Weng Q."/>
            <person name="Mu J."/>
            <person name="Lu Y."/>
            <person name="Fan D."/>
            <person name="Liu Y."/>
            <person name="Guan J."/>
            <person name="Zhang Y."/>
            <person name="Yu S."/>
            <person name="Liu X."/>
            <person name="Zhang Y."/>
            <person name="Hong G."/>
            <person name="Han B."/>
            <person name="Choisne N."/>
            <person name="Demange N."/>
            <person name="Orjeda G."/>
            <person name="Samain S."/>
            <person name="Cattolico L."/>
            <person name="Pelletier E."/>
            <person name="Couloux A."/>
            <person name="Segurens B."/>
            <person name="Wincker P."/>
            <person name="D'Hont A."/>
            <person name="Scarpelli C."/>
            <person name="Weissenbach J."/>
            <person name="Salanoubat M."/>
            <person name="Quetier F."/>
            <person name="Yu Y."/>
            <person name="Kim H.R."/>
            <person name="Rambo T."/>
            <person name="Currie J."/>
            <person name="Collura K."/>
            <person name="Luo M."/>
            <person name="Yang T."/>
            <person name="Ammiraju J.S.S."/>
            <person name="Engler F."/>
            <person name="Soderlund C."/>
            <person name="Wing R.A."/>
            <person name="Palmer L.E."/>
            <person name="de la Bastide M."/>
            <person name="Spiegel L."/>
            <person name="Nascimento L."/>
            <person name="Zutavern T."/>
            <person name="O'Shaughnessy A."/>
            <person name="Dike S."/>
            <person name="Dedhia N."/>
            <person name="Preston R."/>
            <person name="Balija V."/>
            <person name="McCombie W.R."/>
            <person name="Chow T."/>
            <person name="Chen H."/>
            <person name="Chung M."/>
            <person name="Chen C."/>
            <person name="Shaw J."/>
            <person name="Wu H."/>
            <person name="Hsiao K."/>
            <person name="Chao Y."/>
            <person name="Chu M."/>
            <person name="Cheng C."/>
            <person name="Hour A."/>
            <person name="Lee P."/>
            <person name="Lin S."/>
            <person name="Lin Y."/>
            <person name="Liou J."/>
            <person name="Liu S."/>
            <person name="Hsing Y."/>
            <person name="Raghuvanshi S."/>
            <person name="Mohanty A."/>
            <person name="Bharti A.K."/>
            <person name="Gaur A."/>
            <person name="Gupta V."/>
            <person name="Kumar D."/>
            <person name="Ravi V."/>
            <person name="Vij S."/>
            <person name="Kapur A."/>
            <person name="Khurana P."/>
            <person name="Khurana P."/>
            <person name="Khurana J.P."/>
            <person name="Tyagi A.K."/>
            <person name="Gaikwad K."/>
            <person name="Singh A."/>
            <person name="Dalal V."/>
            <person name="Srivastava S."/>
            <person name="Dixit A."/>
            <person name="Pal A.K."/>
            <person name="Ghazi I.A."/>
            <person name="Yadav M."/>
            <person name="Pandit A."/>
            <person name="Bhargava A."/>
            <person name="Sureshbabu K."/>
            <person name="Batra K."/>
            <person name="Sharma T.R."/>
            <person name="Mohapatra T."/>
            <person name="Singh N.K."/>
            <person name="Messing J."/>
            <person name="Nelson A.B."/>
            <person name="Fuks G."/>
            <person name="Kavchok S."/>
            <person name="Keizer G."/>
            <person name="Linton E."/>
            <person name="Llaca V."/>
            <person name="Song R."/>
            <person name="Tanyolac B."/>
            <person name="Young S."/>
            <person name="Ho-Il K."/>
            <person name="Hahn J.H."/>
            <person name="Sangsakoo G."/>
            <person name="Vanavichit A."/>
            <person name="de Mattos Luiz.A.T."/>
            <person name="Zimmer P.D."/>
            <person name="Malone G."/>
            <person name="Dellagostin O."/>
            <person name="de Oliveira A.C."/>
            <person name="Bevan M."/>
            <person name="Bancroft I."/>
            <person name="Minx P."/>
            <person name="Cordum H."/>
            <person name="Wilson R."/>
            <person name="Cheng Z."/>
            <person name="Jin W."/>
            <person name="Jiang J."/>
            <person name="Leong S.A."/>
            <person name="Iwama H."/>
            <person name="Gojobori T."/>
            <person name="Itoh T."/>
            <person name="Niimura Y."/>
            <person name="Fujii Y."/>
            <person name="Habara T."/>
            <person name="Sakai H."/>
            <person name="Sato Y."/>
            <person name="Wilson G."/>
            <person name="Kumar K."/>
            <person name="McCouch S."/>
            <person name="Juretic N."/>
            <person name="Hoen D."/>
            <person name="Wright S."/>
            <person name="Bruskiewich R."/>
            <person name="Bureau T."/>
            <person name="Miyao A."/>
            <person name="Hirochika H."/>
            <person name="Nishikawa T."/>
            <person name="Kadowaki K."/>
            <person name="Sugiura M."/>
            <person name="Burr B."/>
            <person name="Sasaki T."/>
        </authorList>
    </citation>
    <scope>NUCLEOTIDE SEQUENCE [LARGE SCALE GENOMIC DNA]</scope>
    <source>
        <strain evidence="3">cv. Nipponbare</strain>
    </source>
</reference>
<sequence>MWTARLTQTIGRPSSVCRSCLAVYHLHVINVCKIVPATVVGAEPATVVGVEPANIIARSGRGTSAAAGSSRITAYSLLAAIALTPSRRRRRRRGS</sequence>
<evidence type="ECO:0000313" key="2">
    <source>
        <dbReference type="EMBL" id="BAD16355.1"/>
    </source>
</evidence>
<organism evidence="2 3">
    <name type="scientific">Oryza sativa subsp. japonica</name>
    <name type="common">Rice</name>
    <dbReference type="NCBI Taxonomy" id="39947"/>
    <lineage>
        <taxon>Eukaryota</taxon>
        <taxon>Viridiplantae</taxon>
        <taxon>Streptophyta</taxon>
        <taxon>Embryophyta</taxon>
        <taxon>Tracheophyta</taxon>
        <taxon>Spermatophyta</taxon>
        <taxon>Magnoliopsida</taxon>
        <taxon>Liliopsida</taxon>
        <taxon>Poales</taxon>
        <taxon>Poaceae</taxon>
        <taxon>BOP clade</taxon>
        <taxon>Oryzoideae</taxon>
        <taxon>Oryzeae</taxon>
        <taxon>Oryzinae</taxon>
        <taxon>Oryza</taxon>
        <taxon>Oryza sativa</taxon>
    </lineage>
</organism>